<organism evidence="2 3">
    <name type="scientific">Propionimicrobium lymphophilum ACS-093-V-SCH5</name>
    <dbReference type="NCBI Taxonomy" id="883161"/>
    <lineage>
        <taxon>Bacteria</taxon>
        <taxon>Bacillati</taxon>
        <taxon>Actinomycetota</taxon>
        <taxon>Actinomycetes</taxon>
        <taxon>Propionibacteriales</taxon>
        <taxon>Propionibacteriaceae</taxon>
        <taxon>Propionimicrobium</taxon>
    </lineage>
</organism>
<feature type="transmembrane region" description="Helical" evidence="1">
    <location>
        <begin position="92"/>
        <end position="119"/>
    </location>
</feature>
<name>S2VX98_9ACTN</name>
<gene>
    <name evidence="2" type="ORF">HMPREF9306_01687</name>
</gene>
<evidence type="ECO:0000313" key="2">
    <source>
        <dbReference type="EMBL" id="EPD32123.1"/>
    </source>
</evidence>
<dbReference type="STRING" id="883161.HMPREF9306_01687"/>
<reference evidence="2 3" key="1">
    <citation type="submission" date="2013-04" db="EMBL/GenBank/DDBJ databases">
        <title>The Genome Sequence of Propionimicrobium lymphophilum ACS-093-V-SCH5.</title>
        <authorList>
            <consortium name="The Broad Institute Genomics Platform"/>
            <person name="Earl A."/>
            <person name="Ward D."/>
            <person name="Feldgarden M."/>
            <person name="Gevers D."/>
            <person name="Saerens B."/>
            <person name="Vaneechoutte M."/>
            <person name="Walker B."/>
            <person name="Young S."/>
            <person name="Zeng Q."/>
            <person name="Gargeya S."/>
            <person name="Fitzgerald M."/>
            <person name="Haas B."/>
            <person name="Abouelleil A."/>
            <person name="Allen A.W."/>
            <person name="Alvarado L."/>
            <person name="Arachchi H.M."/>
            <person name="Berlin A.M."/>
            <person name="Chapman S.B."/>
            <person name="Gainer-Dewar J."/>
            <person name="Goldberg J."/>
            <person name="Griggs A."/>
            <person name="Gujja S."/>
            <person name="Hansen M."/>
            <person name="Howarth C."/>
            <person name="Imamovic A."/>
            <person name="Ireland A."/>
            <person name="Larimer J."/>
            <person name="McCowan C."/>
            <person name="Murphy C."/>
            <person name="Pearson M."/>
            <person name="Poon T.W."/>
            <person name="Priest M."/>
            <person name="Roberts A."/>
            <person name="Saif S."/>
            <person name="Shea T."/>
            <person name="Sisk P."/>
            <person name="Sykes S."/>
            <person name="Wortman J."/>
            <person name="Nusbaum C."/>
            <person name="Birren B."/>
        </authorList>
    </citation>
    <scope>NUCLEOTIDE SEQUENCE [LARGE SCALE GENOMIC DNA]</scope>
    <source>
        <strain evidence="2 3">ACS-093-V-SCH5</strain>
    </source>
</reference>
<evidence type="ECO:0000313" key="3">
    <source>
        <dbReference type="Proteomes" id="UP000014417"/>
    </source>
</evidence>
<dbReference type="OrthoDB" id="3182597at2"/>
<protein>
    <submittedName>
        <fullName evidence="2">Uncharacterized protein</fullName>
    </submittedName>
</protein>
<dbReference type="RefSeq" id="WP_016456498.1">
    <property type="nucleotide sequence ID" value="NZ_KE150269.1"/>
</dbReference>
<dbReference type="Proteomes" id="UP000014417">
    <property type="component" value="Unassembled WGS sequence"/>
</dbReference>
<keyword evidence="1" id="KW-0472">Membrane</keyword>
<accession>S2VX98</accession>
<proteinExistence type="predicted"/>
<sequence length="122" mass="13731">MSELREIADWQLTTLASDQVEKTVDLYDLGVDWMDAELDTTGSRWLAIYLPVWLYTFTEVEKDVRRHYLLAVNGRTKETVGAVPYDRKKSSVVVLLAPPITFVALTFIGSMIAPLLAALGLR</sequence>
<keyword evidence="1" id="KW-1133">Transmembrane helix</keyword>
<keyword evidence="1" id="KW-0812">Transmembrane</keyword>
<dbReference type="EMBL" id="AGZR01000009">
    <property type="protein sequence ID" value="EPD32123.1"/>
    <property type="molecule type" value="Genomic_DNA"/>
</dbReference>
<comment type="caution">
    <text evidence="2">The sequence shown here is derived from an EMBL/GenBank/DDBJ whole genome shotgun (WGS) entry which is preliminary data.</text>
</comment>
<keyword evidence="3" id="KW-1185">Reference proteome</keyword>
<evidence type="ECO:0000256" key="1">
    <source>
        <dbReference type="SAM" id="Phobius"/>
    </source>
</evidence>
<dbReference type="AlphaFoldDB" id="S2VX98"/>
<dbReference type="HOGENOM" id="CLU_2024656_0_0_11"/>